<evidence type="ECO:0000256" key="1">
    <source>
        <dbReference type="SAM" id="MobiDB-lite"/>
    </source>
</evidence>
<proteinExistence type="predicted"/>
<feature type="region of interest" description="Disordered" evidence="1">
    <location>
        <begin position="396"/>
        <end position="418"/>
    </location>
</feature>
<feature type="compositionally biased region" description="Low complexity" evidence="1">
    <location>
        <begin position="507"/>
        <end position="521"/>
    </location>
</feature>
<feature type="region of interest" description="Disordered" evidence="1">
    <location>
        <begin position="25"/>
        <end position="49"/>
    </location>
</feature>
<dbReference type="OrthoDB" id="20872at2759"/>
<dbReference type="PANTHER" id="PTHR47372">
    <property type="entry name" value="DAUER UP-REGULATED-RELATED"/>
    <property type="match status" value="1"/>
</dbReference>
<feature type="region of interest" description="Disordered" evidence="1">
    <location>
        <begin position="469"/>
        <end position="601"/>
    </location>
</feature>
<feature type="region of interest" description="Disordered" evidence="1">
    <location>
        <begin position="689"/>
        <end position="709"/>
    </location>
</feature>
<name>A0A9W8HVP0_9FUNG</name>
<reference evidence="2" key="1">
    <citation type="submission" date="2022-07" db="EMBL/GenBank/DDBJ databases">
        <title>Phylogenomic reconstructions and comparative analyses of Kickxellomycotina fungi.</title>
        <authorList>
            <person name="Reynolds N.K."/>
            <person name="Stajich J.E."/>
            <person name="Barry K."/>
            <person name="Grigoriev I.V."/>
            <person name="Crous P."/>
            <person name="Smith M.E."/>
        </authorList>
    </citation>
    <scope>NUCLEOTIDE SEQUENCE</scope>
    <source>
        <strain evidence="2">NRRL 1565</strain>
    </source>
</reference>
<dbReference type="EMBL" id="JANBUO010000842">
    <property type="protein sequence ID" value="KAJ2801264.1"/>
    <property type="molecule type" value="Genomic_DNA"/>
</dbReference>
<dbReference type="Gene3D" id="1.10.287.700">
    <property type="entry name" value="Helix hairpin bin"/>
    <property type="match status" value="1"/>
</dbReference>
<dbReference type="Proteomes" id="UP001140094">
    <property type="component" value="Unassembled WGS sequence"/>
</dbReference>
<gene>
    <name evidence="2" type="ORF">H4R20_003745</name>
</gene>
<feature type="region of interest" description="Disordered" evidence="1">
    <location>
        <begin position="166"/>
        <end position="226"/>
    </location>
</feature>
<feature type="compositionally biased region" description="Basic and acidic residues" evidence="1">
    <location>
        <begin position="368"/>
        <end position="380"/>
    </location>
</feature>
<feature type="compositionally biased region" description="Polar residues" evidence="1">
    <location>
        <begin position="210"/>
        <end position="219"/>
    </location>
</feature>
<comment type="caution">
    <text evidence="2">The sequence shown here is derived from an EMBL/GenBank/DDBJ whole genome shotgun (WGS) entry which is preliminary data.</text>
</comment>
<feature type="region of interest" description="Disordered" evidence="1">
    <location>
        <begin position="244"/>
        <end position="380"/>
    </location>
</feature>
<accession>A0A9W8HVP0</accession>
<protein>
    <submittedName>
        <fullName evidence="2">Uncharacterized protein</fullName>
    </submittedName>
</protein>
<evidence type="ECO:0000313" key="2">
    <source>
        <dbReference type="EMBL" id="KAJ2801264.1"/>
    </source>
</evidence>
<feature type="compositionally biased region" description="Polar residues" evidence="1">
    <location>
        <begin position="619"/>
        <end position="661"/>
    </location>
</feature>
<feature type="compositionally biased region" description="Low complexity" evidence="1">
    <location>
        <begin position="568"/>
        <end position="580"/>
    </location>
</feature>
<keyword evidence="3" id="KW-1185">Reference proteome</keyword>
<feature type="compositionally biased region" description="Low complexity" evidence="1">
    <location>
        <begin position="475"/>
        <end position="487"/>
    </location>
</feature>
<feature type="region of interest" description="Disordered" evidence="1">
    <location>
        <begin position="616"/>
        <end position="664"/>
    </location>
</feature>
<sequence>MSAIPALIVAPAVVAAGIAYRYSGGSDRKGGASYSRGGQRGDTMTSGFDAEQNIDAGQSSSQNQQHMNEYIPTTMVGTGLHRFDPQGTNSLATQTGPSNFHSQYRGEKDPFPHYHPAVITNKEYSKPLLGPYPRTDEEQQQQSWFGRLVGKATGDLGPIEHQDEMRRTINPARDTEQFSGADRQFHMKGSPYSSQTIPGADSTGPRPTLARSTKQTSDAPVNVASRAADDVTYKGVDDVDANRAATNVTRQDEKSRSAGLWSEGDKRDIDPTQSNAAEQKSKGWFWSKKQDADQTASNVADSARKGANEAAGSVKQGAQDVADTTKQAADNTRGWFWSKKQDADQAASNVADSARQGANEAADTAKQAAEKSRGWFWNKKQDVDQTASNVANTVREDADKAAGSVKQGAQDVADTTKQAAENTRGWLWNKKQDVDQTAANVADSARQEANEVADTAKQAADNTREWFWNKKEEAGQTAANAADATKQAADETRDWIGRKKQDASETASNAAANVKNATNAAVEDTEDWLRAKKNGAEAAAGNALDSARDTAAGARDWVQETSSELGQGAANAAGSAVNAAERTGDQSRAWLWSQKSKADQAIADTASSIELNAGDASVRAQQAAENARQSANQRLNSSAGSAQQQTIPEDSRTPSLMTSASAKGDAIMHALDERVDEARAALRATGQDLRSMAERARPQPTNEGLVPVGGKQISEVGGIAGTSADGASNRAAAGDQVKLRLVESNSGIPVLSSGDSTAK</sequence>
<organism evidence="2 3">
    <name type="scientific">Coemansia guatemalensis</name>
    <dbReference type="NCBI Taxonomy" id="2761395"/>
    <lineage>
        <taxon>Eukaryota</taxon>
        <taxon>Fungi</taxon>
        <taxon>Fungi incertae sedis</taxon>
        <taxon>Zoopagomycota</taxon>
        <taxon>Kickxellomycotina</taxon>
        <taxon>Kickxellomycetes</taxon>
        <taxon>Kickxellales</taxon>
        <taxon>Kickxellaceae</taxon>
        <taxon>Coemansia</taxon>
    </lineage>
</organism>
<dbReference type="AlphaFoldDB" id="A0A9W8HVP0"/>
<feature type="compositionally biased region" description="Basic and acidic residues" evidence="1">
    <location>
        <begin position="488"/>
        <end position="503"/>
    </location>
</feature>
<dbReference type="PANTHER" id="PTHR47372:SF11">
    <property type="entry name" value="RE19971P"/>
    <property type="match status" value="1"/>
</dbReference>
<evidence type="ECO:0000313" key="3">
    <source>
        <dbReference type="Proteomes" id="UP001140094"/>
    </source>
</evidence>